<dbReference type="PROSITE" id="PS51186">
    <property type="entry name" value="GNAT"/>
    <property type="match status" value="1"/>
</dbReference>
<proteinExistence type="predicted"/>
<dbReference type="AlphaFoldDB" id="A0A6L8LEE6"/>
<feature type="domain" description="N-acetyltransferase" evidence="3">
    <location>
        <begin position="9"/>
        <end position="199"/>
    </location>
</feature>
<evidence type="ECO:0000259" key="3">
    <source>
        <dbReference type="PROSITE" id="PS51186"/>
    </source>
</evidence>
<evidence type="ECO:0000313" key="5">
    <source>
        <dbReference type="Proteomes" id="UP000479043"/>
    </source>
</evidence>
<dbReference type="InterPro" id="IPR000182">
    <property type="entry name" value="GNAT_dom"/>
</dbReference>
<dbReference type="InterPro" id="IPR016181">
    <property type="entry name" value="Acyl_CoA_acyltransferase"/>
</dbReference>
<sequence>MQDLFVSGITFRSATAQDSADLALLGDMATRRLYSYLWSQTAAPGQSAFEFGRSIIRNNPEHLSWFGNWRVAERDGVLAGALNSYLMPAPSPSDAAVPDVLKGLNDLKAMIAGTWYIAAAALHPECQGQGYGEALLDEAEALARAAGNTRLTLMVGSFNQPARRLYLRCRFTEQAERPFTAFPGSDTPGTWILMAKDLC</sequence>
<name>A0A6L8LEE6_9RHOB</name>
<protein>
    <submittedName>
        <fullName evidence="4">GNAT family N-acetyltransferase</fullName>
    </submittedName>
</protein>
<dbReference type="PANTHER" id="PTHR43420">
    <property type="entry name" value="ACETYLTRANSFERASE"/>
    <property type="match status" value="1"/>
</dbReference>
<dbReference type="Gene3D" id="3.40.630.30">
    <property type="match status" value="1"/>
</dbReference>
<dbReference type="RefSeq" id="WP_160972125.1">
    <property type="nucleotide sequence ID" value="NZ_WWEN01000002.1"/>
</dbReference>
<reference evidence="4 5" key="1">
    <citation type="submission" date="2020-01" db="EMBL/GenBank/DDBJ databases">
        <authorList>
            <person name="Chen S."/>
        </authorList>
    </citation>
    <scope>NUCLEOTIDE SEQUENCE [LARGE SCALE GENOMIC DNA]</scope>
    <source>
        <strain evidence="4 5">GS-10</strain>
    </source>
</reference>
<keyword evidence="2" id="KW-0012">Acyltransferase</keyword>
<accession>A0A6L8LEE6</accession>
<dbReference type="SUPFAM" id="SSF55729">
    <property type="entry name" value="Acyl-CoA N-acyltransferases (Nat)"/>
    <property type="match status" value="1"/>
</dbReference>
<evidence type="ECO:0000256" key="1">
    <source>
        <dbReference type="ARBA" id="ARBA00022679"/>
    </source>
</evidence>
<gene>
    <name evidence="4" type="ORF">GR167_03880</name>
</gene>
<dbReference type="Proteomes" id="UP000479043">
    <property type="component" value="Unassembled WGS sequence"/>
</dbReference>
<keyword evidence="5" id="KW-1185">Reference proteome</keyword>
<dbReference type="EMBL" id="WWEN01000002">
    <property type="protein sequence ID" value="MYM54431.1"/>
    <property type="molecule type" value="Genomic_DNA"/>
</dbReference>
<evidence type="ECO:0000256" key="2">
    <source>
        <dbReference type="ARBA" id="ARBA00023315"/>
    </source>
</evidence>
<organism evidence="4 5">
    <name type="scientific">Thalassovita mangrovi</name>
    <dbReference type="NCBI Taxonomy" id="2692236"/>
    <lineage>
        <taxon>Bacteria</taxon>
        <taxon>Pseudomonadati</taxon>
        <taxon>Pseudomonadota</taxon>
        <taxon>Alphaproteobacteria</taxon>
        <taxon>Rhodobacterales</taxon>
        <taxon>Roseobacteraceae</taxon>
        <taxon>Thalassovita</taxon>
    </lineage>
</organism>
<dbReference type="Pfam" id="PF00583">
    <property type="entry name" value="Acetyltransf_1"/>
    <property type="match status" value="1"/>
</dbReference>
<dbReference type="CDD" id="cd04301">
    <property type="entry name" value="NAT_SF"/>
    <property type="match status" value="1"/>
</dbReference>
<dbReference type="GO" id="GO:0016747">
    <property type="term" value="F:acyltransferase activity, transferring groups other than amino-acyl groups"/>
    <property type="evidence" value="ECO:0007669"/>
    <property type="project" value="InterPro"/>
</dbReference>
<comment type="caution">
    <text evidence="4">The sequence shown here is derived from an EMBL/GenBank/DDBJ whole genome shotgun (WGS) entry which is preliminary data.</text>
</comment>
<evidence type="ECO:0000313" key="4">
    <source>
        <dbReference type="EMBL" id="MYM54431.1"/>
    </source>
</evidence>
<dbReference type="InterPro" id="IPR050680">
    <property type="entry name" value="YpeA/RimI_acetyltransf"/>
</dbReference>
<keyword evidence="1 4" id="KW-0808">Transferase</keyword>